<dbReference type="EMBL" id="CBTK010000261">
    <property type="protein sequence ID" value="CDH46487.1"/>
    <property type="molecule type" value="Genomic_DNA"/>
</dbReference>
<name>A0A7U7J5K2_9GAMM</name>
<reference evidence="3 4" key="1">
    <citation type="journal article" date="2014" name="ISME J.">
        <title>Candidatus Competibacter-lineage genomes retrieved from metagenomes reveal functional metabolic diversity.</title>
        <authorList>
            <person name="McIlroy S.J."/>
            <person name="Albertsen M."/>
            <person name="Andresen E.K."/>
            <person name="Saunders A.M."/>
            <person name="Kristiansen R."/>
            <person name="Stokholm-Bjerregaard M."/>
            <person name="Nielsen K.L."/>
            <person name="Nielsen P.H."/>
        </authorList>
    </citation>
    <scope>NUCLEOTIDE SEQUENCE [LARGE SCALE GENOMIC DNA]</scope>
    <source>
        <strain evidence="3 4">Run_B_J11</strain>
    </source>
</reference>
<evidence type="ECO:0000259" key="2">
    <source>
        <dbReference type="Pfam" id="PF17955"/>
    </source>
</evidence>
<dbReference type="RefSeq" id="WP_034435146.1">
    <property type="nucleotide sequence ID" value="NZ_CBTK010000261.1"/>
</dbReference>
<dbReference type="OrthoDB" id="656505at2"/>
<organism evidence="3 4">
    <name type="scientific">Candidatus Contendobacter odensis Run_B_J11</name>
    <dbReference type="NCBI Taxonomy" id="1400861"/>
    <lineage>
        <taxon>Bacteria</taxon>
        <taxon>Pseudomonadati</taxon>
        <taxon>Pseudomonadota</taxon>
        <taxon>Gammaproteobacteria</taxon>
        <taxon>Candidatus Competibacteraceae</taxon>
        <taxon>Candidatus Contendibacter</taxon>
    </lineage>
</organism>
<dbReference type="InterPro" id="IPR041528">
    <property type="entry name" value="Cas6b_N"/>
</dbReference>
<dbReference type="InterPro" id="IPR020209">
    <property type="entry name" value="Cas6b_C"/>
</dbReference>
<evidence type="ECO:0000259" key="1">
    <source>
        <dbReference type="Pfam" id="PF17262"/>
    </source>
</evidence>
<evidence type="ECO:0000313" key="4">
    <source>
        <dbReference type="Proteomes" id="UP000019184"/>
    </source>
</evidence>
<dbReference type="AlphaFoldDB" id="A0A7U7J5K2"/>
<dbReference type="Proteomes" id="UP000019184">
    <property type="component" value="Unassembled WGS sequence"/>
</dbReference>
<dbReference type="Pfam" id="PF17262">
    <property type="entry name" value="Cas6b_C"/>
    <property type="match status" value="1"/>
</dbReference>
<feature type="domain" description="Cas6b N-terminal" evidence="2">
    <location>
        <begin position="7"/>
        <end position="108"/>
    </location>
</feature>
<accession>A0A7U7J5K2</accession>
<feature type="domain" description="Cas6b C-terminal" evidence="1">
    <location>
        <begin position="116"/>
        <end position="224"/>
    </location>
</feature>
<keyword evidence="4" id="KW-1185">Reference proteome</keyword>
<protein>
    <submittedName>
        <fullName evidence="3">Uncharacterized protein</fullName>
    </submittedName>
</protein>
<proteinExistence type="predicted"/>
<gene>
    <name evidence="3" type="ORF">BN874_460108</name>
</gene>
<evidence type="ECO:0000313" key="3">
    <source>
        <dbReference type="EMBL" id="CDH46487.1"/>
    </source>
</evidence>
<dbReference type="Pfam" id="PF17955">
    <property type="entry name" value="Cas6b_N"/>
    <property type="match status" value="1"/>
</dbReference>
<comment type="caution">
    <text evidence="3">The sequence shown here is derived from an EMBL/GenBank/DDBJ whole genome shotgun (WGS) entry which is preliminary data.</text>
</comment>
<sequence length="227" mass="25521">MHLLKKIPCAQVELSWDHELTGHDEGRSRQLRGALAGTFADDDLFHQHDPMSGKPLYRYPLVQYRWRAGRGLVIGWGDAAGRLLGLPWLDLELQLGEETVTVGDAALTLHHGQFGVSERLLHYRLATPVLLFNSENYRRYQGMDETLQRVERDRLLVSNLLIALRGLDVHFPERLYATFSQIRTQPCRYKGQELLGISGELACNAVIPDGLAFGHAVSHGFGWLAVG</sequence>